<dbReference type="PROSITE" id="PS00018">
    <property type="entry name" value="EF_HAND_1"/>
    <property type="match status" value="3"/>
</dbReference>
<dbReference type="PROSITE" id="PS50222">
    <property type="entry name" value="EF_HAND_2"/>
    <property type="match status" value="3"/>
</dbReference>
<dbReference type="PANTHER" id="PTHR10827:SF98">
    <property type="entry name" value="45 KDA CALCIUM-BINDING PROTEIN"/>
    <property type="match status" value="1"/>
</dbReference>
<feature type="domain" description="EF-hand" evidence="3">
    <location>
        <begin position="7"/>
        <end position="42"/>
    </location>
</feature>
<keyword evidence="5" id="KW-1185">Reference proteome</keyword>
<comment type="caution">
    <text evidence="4">The sequence shown here is derived from an EMBL/GenBank/DDBJ whole genome shotgun (WGS) entry which is preliminary data.</text>
</comment>
<name>A0ABV3JWW9_STRON</name>
<dbReference type="Pfam" id="PF13202">
    <property type="entry name" value="EF-hand_5"/>
    <property type="match status" value="4"/>
</dbReference>
<dbReference type="RefSeq" id="WP_109278268.1">
    <property type="nucleotide sequence ID" value="NZ_JBFAUK010000008.1"/>
</dbReference>
<evidence type="ECO:0000313" key="4">
    <source>
        <dbReference type="EMBL" id="MEV5507386.1"/>
    </source>
</evidence>
<dbReference type="EMBL" id="JBFAUK010000008">
    <property type="protein sequence ID" value="MEV5507386.1"/>
    <property type="molecule type" value="Genomic_DNA"/>
</dbReference>
<evidence type="ECO:0000256" key="1">
    <source>
        <dbReference type="ARBA" id="ARBA00022723"/>
    </source>
</evidence>
<dbReference type="InterPro" id="IPR002048">
    <property type="entry name" value="EF_hand_dom"/>
</dbReference>
<gene>
    <name evidence="4" type="ORF">AB0L16_13020</name>
</gene>
<keyword evidence="1" id="KW-0479">Metal-binding</keyword>
<protein>
    <submittedName>
        <fullName evidence="4">EF-hand domain-containing protein</fullName>
    </submittedName>
</protein>
<dbReference type="Proteomes" id="UP001552594">
    <property type="component" value="Unassembled WGS sequence"/>
</dbReference>
<proteinExistence type="predicted"/>
<evidence type="ECO:0000256" key="2">
    <source>
        <dbReference type="ARBA" id="ARBA00022737"/>
    </source>
</evidence>
<feature type="domain" description="EF-hand" evidence="3">
    <location>
        <begin position="54"/>
        <end position="89"/>
    </location>
</feature>
<feature type="domain" description="EF-hand" evidence="3">
    <location>
        <begin position="99"/>
        <end position="126"/>
    </location>
</feature>
<organism evidence="4 5">
    <name type="scientific">Streptomyces orinoci</name>
    <name type="common">Streptoverticillium orinoci</name>
    <dbReference type="NCBI Taxonomy" id="67339"/>
    <lineage>
        <taxon>Bacteria</taxon>
        <taxon>Bacillati</taxon>
        <taxon>Actinomycetota</taxon>
        <taxon>Actinomycetes</taxon>
        <taxon>Kitasatosporales</taxon>
        <taxon>Streptomycetaceae</taxon>
        <taxon>Streptomyces</taxon>
    </lineage>
</organism>
<dbReference type="InterPro" id="IPR018247">
    <property type="entry name" value="EF_Hand_1_Ca_BS"/>
</dbReference>
<dbReference type="InterPro" id="IPR011992">
    <property type="entry name" value="EF-hand-dom_pair"/>
</dbReference>
<dbReference type="SUPFAM" id="SSF47473">
    <property type="entry name" value="EF-hand"/>
    <property type="match status" value="1"/>
</dbReference>
<sequence>MDRTTTTAATATRRVFAMMDLDGDGVISAQDYLSRIDRVVGATGRTEDDALVITARAEGAKAWRAMDANADGRLTFEEYDAWVDGEKFDNICRFALGSLFDLVDADGDGALNRDEFTTLRTALNNPPGNAKAAFDALDADGDGLVARGAYLAAIRAYVVGDNSPMGEALY</sequence>
<reference evidence="4 5" key="1">
    <citation type="submission" date="2024-06" db="EMBL/GenBank/DDBJ databases">
        <title>The Natural Products Discovery Center: Release of the First 8490 Sequenced Strains for Exploring Actinobacteria Biosynthetic Diversity.</title>
        <authorList>
            <person name="Kalkreuter E."/>
            <person name="Kautsar S.A."/>
            <person name="Yang D."/>
            <person name="Bader C.D."/>
            <person name="Teijaro C.N."/>
            <person name="Fluegel L."/>
            <person name="Davis C.M."/>
            <person name="Simpson J.R."/>
            <person name="Lauterbach L."/>
            <person name="Steele A.D."/>
            <person name="Gui C."/>
            <person name="Meng S."/>
            <person name="Li G."/>
            <person name="Viehrig K."/>
            <person name="Ye F."/>
            <person name="Su P."/>
            <person name="Kiefer A.F."/>
            <person name="Nichols A."/>
            <person name="Cepeda A.J."/>
            <person name="Yan W."/>
            <person name="Fan B."/>
            <person name="Jiang Y."/>
            <person name="Adhikari A."/>
            <person name="Zheng C.-J."/>
            <person name="Schuster L."/>
            <person name="Cowan T.M."/>
            <person name="Smanski M.J."/>
            <person name="Chevrette M.G."/>
            <person name="De Carvalho L.P.S."/>
            <person name="Shen B."/>
        </authorList>
    </citation>
    <scope>NUCLEOTIDE SEQUENCE [LARGE SCALE GENOMIC DNA]</scope>
    <source>
        <strain evidence="4 5">NPDC052347</strain>
    </source>
</reference>
<dbReference type="PANTHER" id="PTHR10827">
    <property type="entry name" value="RETICULOCALBIN"/>
    <property type="match status" value="1"/>
</dbReference>
<accession>A0ABV3JWW9</accession>
<evidence type="ECO:0000313" key="5">
    <source>
        <dbReference type="Proteomes" id="UP001552594"/>
    </source>
</evidence>
<keyword evidence="2" id="KW-0677">Repeat</keyword>
<evidence type="ECO:0000259" key="3">
    <source>
        <dbReference type="PROSITE" id="PS50222"/>
    </source>
</evidence>
<dbReference type="SMART" id="SM00054">
    <property type="entry name" value="EFh"/>
    <property type="match status" value="4"/>
</dbReference>
<dbReference type="Gene3D" id="1.10.238.10">
    <property type="entry name" value="EF-hand"/>
    <property type="match status" value="2"/>
</dbReference>